<keyword evidence="3" id="KW-1185">Reference proteome</keyword>
<name>A0A067T5P3_GALM3</name>
<accession>A0A067T5P3</accession>
<dbReference type="HOGENOM" id="CLU_2359885_0_0_1"/>
<feature type="compositionally biased region" description="Basic and acidic residues" evidence="1">
    <location>
        <begin position="81"/>
        <end position="96"/>
    </location>
</feature>
<evidence type="ECO:0000256" key="1">
    <source>
        <dbReference type="SAM" id="MobiDB-lite"/>
    </source>
</evidence>
<sequence length="96" mass="10954">MVIEHECSTFSFFAFPSLPKPPYLRPPRVTARIQPHGKHNLGQPFYTLFVAFNRWRPMPFVISTTNGSPEPPVLGRVGKSPGKDHDESRSFRESSR</sequence>
<gene>
    <name evidence="2" type="ORF">GALMADRAFT_578753</name>
</gene>
<dbReference type="AlphaFoldDB" id="A0A067T5P3"/>
<dbReference type="EMBL" id="KL142383">
    <property type="protein sequence ID" value="KDR74338.1"/>
    <property type="molecule type" value="Genomic_DNA"/>
</dbReference>
<protein>
    <submittedName>
        <fullName evidence="2">Uncharacterized protein</fullName>
    </submittedName>
</protein>
<proteinExistence type="predicted"/>
<reference evidence="3" key="1">
    <citation type="journal article" date="2014" name="Proc. Natl. Acad. Sci. U.S.A.">
        <title>Extensive sampling of basidiomycete genomes demonstrates inadequacy of the white-rot/brown-rot paradigm for wood decay fungi.</title>
        <authorList>
            <person name="Riley R."/>
            <person name="Salamov A.A."/>
            <person name="Brown D.W."/>
            <person name="Nagy L.G."/>
            <person name="Floudas D."/>
            <person name="Held B.W."/>
            <person name="Levasseur A."/>
            <person name="Lombard V."/>
            <person name="Morin E."/>
            <person name="Otillar R."/>
            <person name="Lindquist E.A."/>
            <person name="Sun H."/>
            <person name="LaButti K.M."/>
            <person name="Schmutz J."/>
            <person name="Jabbour D."/>
            <person name="Luo H."/>
            <person name="Baker S.E."/>
            <person name="Pisabarro A.G."/>
            <person name="Walton J.D."/>
            <person name="Blanchette R.A."/>
            <person name="Henrissat B."/>
            <person name="Martin F."/>
            <person name="Cullen D."/>
            <person name="Hibbett D.S."/>
            <person name="Grigoriev I.V."/>
        </authorList>
    </citation>
    <scope>NUCLEOTIDE SEQUENCE [LARGE SCALE GENOMIC DNA]</scope>
    <source>
        <strain evidence="3">CBS 339.88</strain>
    </source>
</reference>
<evidence type="ECO:0000313" key="3">
    <source>
        <dbReference type="Proteomes" id="UP000027222"/>
    </source>
</evidence>
<feature type="region of interest" description="Disordered" evidence="1">
    <location>
        <begin position="63"/>
        <end position="96"/>
    </location>
</feature>
<dbReference type="Proteomes" id="UP000027222">
    <property type="component" value="Unassembled WGS sequence"/>
</dbReference>
<evidence type="ECO:0000313" key="2">
    <source>
        <dbReference type="EMBL" id="KDR74338.1"/>
    </source>
</evidence>
<organism evidence="2 3">
    <name type="scientific">Galerina marginata (strain CBS 339.88)</name>
    <dbReference type="NCBI Taxonomy" id="685588"/>
    <lineage>
        <taxon>Eukaryota</taxon>
        <taxon>Fungi</taxon>
        <taxon>Dikarya</taxon>
        <taxon>Basidiomycota</taxon>
        <taxon>Agaricomycotina</taxon>
        <taxon>Agaricomycetes</taxon>
        <taxon>Agaricomycetidae</taxon>
        <taxon>Agaricales</taxon>
        <taxon>Agaricineae</taxon>
        <taxon>Strophariaceae</taxon>
        <taxon>Galerina</taxon>
    </lineage>
</organism>